<accession>A0AAU8VTY9</accession>
<sequence>MSNKSVTEQLRESLFDTLEKLKDGKIDANTAQAVSKISGNIISTVSLEIQAAEIFGTDRVRSINGHTAEQRRELDGGIVHRLK</sequence>
<evidence type="ECO:0000313" key="2">
    <source>
        <dbReference type="Proteomes" id="UP000191249"/>
    </source>
</evidence>
<keyword evidence="1" id="KW-0966">Cell projection</keyword>
<gene>
    <name evidence="1" type="ORF">B2G52_07545</name>
</gene>
<organism evidence="1 2">
    <name type="scientific">Neisseria lactamica</name>
    <dbReference type="NCBI Taxonomy" id="486"/>
    <lineage>
        <taxon>Bacteria</taxon>
        <taxon>Pseudomonadati</taxon>
        <taxon>Pseudomonadota</taxon>
        <taxon>Betaproteobacteria</taxon>
        <taxon>Neisseriales</taxon>
        <taxon>Neisseriaceae</taxon>
        <taxon>Neisseria</taxon>
    </lineage>
</organism>
<reference evidence="1 2" key="1">
    <citation type="submission" date="2017-03" db="EMBL/GenBank/DDBJ databases">
        <title>N. lactamica Y92-1009 whole genome sequence.</title>
        <authorList>
            <person name="Pandey A.K."/>
            <person name="Read R.C."/>
        </authorList>
    </citation>
    <scope>NUCLEOTIDE SEQUENCE [LARGE SCALE GENOMIC DNA]</scope>
    <source>
        <strain evidence="1 2">Y92-1009</strain>
    </source>
</reference>
<keyword evidence="1" id="KW-0282">Flagellum</keyword>
<protein>
    <submittedName>
        <fullName evidence="1">Flagellar protein required for flagellar formation</fullName>
    </submittedName>
</protein>
<dbReference type="AlphaFoldDB" id="A0AAU8VTY9"/>
<evidence type="ECO:0000313" key="1">
    <source>
        <dbReference type="EMBL" id="ARB04754.1"/>
    </source>
</evidence>
<proteinExistence type="predicted"/>
<name>A0AAU8VTY9_NEILA</name>
<keyword evidence="1" id="KW-0969">Cilium</keyword>
<dbReference type="Proteomes" id="UP000191249">
    <property type="component" value="Chromosome"/>
</dbReference>
<dbReference type="RefSeq" id="WP_003712013.1">
    <property type="nucleotide sequence ID" value="NZ_CAUJPL010000039.1"/>
</dbReference>
<dbReference type="EMBL" id="CP019894">
    <property type="protein sequence ID" value="ARB04754.1"/>
    <property type="molecule type" value="Genomic_DNA"/>
</dbReference>